<dbReference type="SUPFAM" id="SSF52540">
    <property type="entry name" value="P-loop containing nucleoside triphosphate hydrolases"/>
    <property type="match status" value="1"/>
</dbReference>
<protein>
    <submittedName>
        <fullName evidence="2">AAA family ATPase</fullName>
    </submittedName>
</protein>
<dbReference type="Proteomes" id="UP000594508">
    <property type="component" value="Chromosome"/>
</dbReference>
<sequence>MKISNFKSINNQEIELKPLTIFTGTNSSGKTTLMQSILLLSYYSNQNSELEKALIKVKKFQEIRNFNNNSNEVTLQIKMDNGEYILKCDSNSNWVINKKSPLVFEDNLYYISSNRIGQEDIATYSENIKFGINGKNVFGFFQKYKDQIVSFVADHNNDETLSGNLKYWIKKILDLDIELYTEDIDGSNIKAGYKSSLITSNILSTFNVGTGVSYVIRILIVALWLKPNDIFMIENPEIHLHPKAISNLASFFAEIVSKNKVQLIIETHSEYFLHKLRYEIYKRKFNANDVRFFYKDDPNKEFEIIDINENGHLVNFKNEKINFPTGFLDVSLGELLEIM</sequence>
<dbReference type="GO" id="GO:0005524">
    <property type="term" value="F:ATP binding"/>
    <property type="evidence" value="ECO:0007669"/>
    <property type="project" value="InterPro"/>
</dbReference>
<proteinExistence type="predicted"/>
<evidence type="ECO:0000313" key="3">
    <source>
        <dbReference type="Proteomes" id="UP000594508"/>
    </source>
</evidence>
<dbReference type="GO" id="GO:0016887">
    <property type="term" value="F:ATP hydrolysis activity"/>
    <property type="evidence" value="ECO:0007669"/>
    <property type="project" value="InterPro"/>
</dbReference>
<dbReference type="PANTHER" id="PTHR43581">
    <property type="entry name" value="ATP/GTP PHOSPHATASE"/>
    <property type="match status" value="1"/>
</dbReference>
<evidence type="ECO:0000313" key="2">
    <source>
        <dbReference type="EMBL" id="QPH90981.1"/>
    </source>
</evidence>
<dbReference type="AlphaFoldDB" id="A0A7S9RFV0"/>
<dbReference type="Gene3D" id="3.40.50.300">
    <property type="entry name" value="P-loop containing nucleotide triphosphate hydrolases"/>
    <property type="match status" value="1"/>
</dbReference>
<dbReference type="PANTHER" id="PTHR43581:SF2">
    <property type="entry name" value="EXCINUCLEASE ATPASE SUBUNIT"/>
    <property type="match status" value="1"/>
</dbReference>
<feature type="domain" description="Endonuclease GajA/Old nuclease/RecF-like AAA" evidence="1">
    <location>
        <begin position="1"/>
        <end position="113"/>
    </location>
</feature>
<dbReference type="InterPro" id="IPR014592">
    <property type="entry name" value="P-loop_UCP034888"/>
</dbReference>
<dbReference type="EMBL" id="CP060707">
    <property type="protein sequence ID" value="QPH90981.1"/>
    <property type="molecule type" value="Genomic_DNA"/>
</dbReference>
<dbReference type="InterPro" id="IPR051396">
    <property type="entry name" value="Bact_Antivir_Def_Nuclease"/>
</dbReference>
<dbReference type="InterPro" id="IPR041685">
    <property type="entry name" value="AAA_GajA/Old/RecF-like"/>
</dbReference>
<name>A0A7S9RFV0_9BACT</name>
<accession>A0A7S9RFV0</accession>
<dbReference type="InterPro" id="IPR027417">
    <property type="entry name" value="P-loop_NTPase"/>
</dbReference>
<feature type="domain" description="Endonuclease GajA/Old nuclease/RecF-like AAA" evidence="1">
    <location>
        <begin position="158"/>
        <end position="272"/>
    </location>
</feature>
<gene>
    <name evidence="2" type="ORF">CVT00_09775</name>
</gene>
<evidence type="ECO:0000259" key="1">
    <source>
        <dbReference type="Pfam" id="PF13175"/>
    </source>
</evidence>
<dbReference type="Pfam" id="PF13175">
    <property type="entry name" value="AAA_15"/>
    <property type="match status" value="2"/>
</dbReference>
<dbReference type="PIRSF" id="PIRSF034888">
    <property type="entry name" value="P-loop_UCP034888"/>
    <property type="match status" value="1"/>
</dbReference>
<reference evidence="2 3" key="1">
    <citation type="journal article" date="2018" name="Emerg. Microbes Infect.">
        <title>Genomic analysis of oral Campylobacter concisus strains identified a potential bacterial molecular marker associated with active Crohn's disease.</title>
        <authorList>
            <person name="Liu F."/>
            <person name="Ma R."/>
            <person name="Tay C.Y.A."/>
            <person name="Octavia S."/>
            <person name="Lan R."/>
            <person name="Chung H.K.L."/>
            <person name="Riordan S.M."/>
            <person name="Grimm M.C."/>
            <person name="Leong R.W."/>
            <person name="Tanaka M.M."/>
            <person name="Connor S."/>
            <person name="Zhang L."/>
        </authorList>
    </citation>
    <scope>NUCLEOTIDE SEQUENCE [LARGE SCALE GENOMIC DNA]</scope>
    <source>
        <strain evidence="2 3">P1CDO2</strain>
    </source>
</reference>
<organism evidence="2 3">
    <name type="scientific">Campylobacter concisus</name>
    <dbReference type="NCBI Taxonomy" id="199"/>
    <lineage>
        <taxon>Bacteria</taxon>
        <taxon>Pseudomonadati</taxon>
        <taxon>Campylobacterota</taxon>
        <taxon>Epsilonproteobacteria</taxon>
        <taxon>Campylobacterales</taxon>
        <taxon>Campylobacteraceae</taxon>
        <taxon>Campylobacter</taxon>
    </lineage>
</organism>